<dbReference type="GeneID" id="26261620"/>
<dbReference type="Gene3D" id="1.10.10.10">
    <property type="entry name" value="Winged helix-like DNA-binding domain superfamily/Winged helix DNA-binding domain"/>
    <property type="match status" value="1"/>
</dbReference>
<gene>
    <name evidence="2" type="ORF">M896_041820</name>
</gene>
<dbReference type="GO" id="GO:0005840">
    <property type="term" value="C:ribosome"/>
    <property type="evidence" value="ECO:0007669"/>
    <property type="project" value="UniProtKB-KW"/>
</dbReference>
<organism evidence="2 3">
    <name type="scientific">Ordospora colligata OC4</name>
    <dbReference type="NCBI Taxonomy" id="1354746"/>
    <lineage>
        <taxon>Eukaryota</taxon>
        <taxon>Fungi</taxon>
        <taxon>Fungi incertae sedis</taxon>
        <taxon>Microsporidia</taxon>
        <taxon>Ordosporidae</taxon>
        <taxon>Ordospora</taxon>
    </lineage>
</organism>
<keyword evidence="3" id="KW-1185">Reference proteome</keyword>
<dbReference type="Pfam" id="PF03501">
    <property type="entry name" value="S10_plectin"/>
    <property type="match status" value="1"/>
</dbReference>
<dbReference type="OrthoDB" id="5211809at2759"/>
<dbReference type="InterPro" id="IPR036388">
    <property type="entry name" value="WH-like_DNA-bd_sf"/>
</dbReference>
<protein>
    <submittedName>
        <fullName evidence="2">Ribosomal protein S10</fullName>
    </submittedName>
</protein>
<dbReference type="STRING" id="1354746.A0A0B2UL26"/>
<proteinExistence type="predicted"/>
<keyword evidence="2" id="KW-0687">Ribonucleoprotein</keyword>
<dbReference type="HOGENOM" id="CLU_2359720_0_0_1"/>
<keyword evidence="2" id="KW-0689">Ribosomal protein</keyword>
<evidence type="ECO:0000259" key="1">
    <source>
        <dbReference type="Pfam" id="PF03501"/>
    </source>
</evidence>
<feature type="domain" description="Plectin/eS10 N-terminal" evidence="1">
    <location>
        <begin position="4"/>
        <end position="90"/>
    </location>
</feature>
<dbReference type="VEuPathDB" id="MicrosporidiaDB:M896_041820"/>
<dbReference type="AlphaFoldDB" id="A0A0B2UL26"/>
<comment type="caution">
    <text evidence="2">The sequence shown here is derived from an EMBL/GenBank/DDBJ whole genome shotgun (WGS) entry which is preliminary data.</text>
</comment>
<evidence type="ECO:0000313" key="2">
    <source>
        <dbReference type="EMBL" id="KHN69984.1"/>
    </source>
</evidence>
<sequence length="96" mass="11100">MALVPTKDKYKIKRQLLEKKALLVEDTVLGEHKTLGISNLHMKIFMKTMVSYGYVEKIYVWRHSYFFLTPLGEEKLRGELVFTEESIPAHETVAAA</sequence>
<dbReference type="InterPro" id="IPR005326">
    <property type="entry name" value="Plectin_eS10_N"/>
</dbReference>
<evidence type="ECO:0000313" key="3">
    <source>
        <dbReference type="Proteomes" id="UP000031056"/>
    </source>
</evidence>
<dbReference type="RefSeq" id="XP_014564026.1">
    <property type="nucleotide sequence ID" value="XM_014708540.1"/>
</dbReference>
<dbReference type="EMBL" id="JOKQ01000004">
    <property type="protein sequence ID" value="KHN69984.1"/>
    <property type="molecule type" value="Genomic_DNA"/>
</dbReference>
<accession>A0A0B2UL26</accession>
<dbReference type="Proteomes" id="UP000031056">
    <property type="component" value="Unassembled WGS sequence"/>
</dbReference>
<dbReference type="InParanoid" id="A0A0B2UL26"/>
<reference evidence="2 3" key="1">
    <citation type="journal article" date="2014" name="MBio">
        <title>The Ordospora colligata genome; evolution of extreme reduction in microsporidia and host-to-parasite horizontal gene transfer.</title>
        <authorList>
            <person name="Pombert J.-F."/>
            <person name="Haag K.L."/>
            <person name="Beidas S."/>
            <person name="Ebert D."/>
            <person name="Keeling P.J."/>
        </authorList>
    </citation>
    <scope>NUCLEOTIDE SEQUENCE [LARGE SCALE GENOMIC DNA]</scope>
    <source>
        <strain evidence="2 3">OC4</strain>
    </source>
</reference>
<name>A0A0B2UL26_9MICR</name>